<feature type="signal peptide" evidence="5">
    <location>
        <begin position="1"/>
        <end position="21"/>
    </location>
</feature>
<dbReference type="PROSITE" id="PS51257">
    <property type="entry name" value="PROKAR_LIPOPROTEIN"/>
    <property type="match status" value="1"/>
</dbReference>
<protein>
    <submittedName>
        <fullName evidence="7">Outer membrane protein A</fullName>
    </submittedName>
</protein>
<evidence type="ECO:0000256" key="1">
    <source>
        <dbReference type="ARBA" id="ARBA00004442"/>
    </source>
</evidence>
<comment type="caution">
    <text evidence="7">The sequence shown here is derived from an EMBL/GenBank/DDBJ whole genome shotgun (WGS) entry which is preliminary data.</text>
</comment>
<keyword evidence="2 4" id="KW-0472">Membrane</keyword>
<dbReference type="InterPro" id="IPR050330">
    <property type="entry name" value="Bact_OuterMem_StrucFunc"/>
</dbReference>
<dbReference type="SUPFAM" id="SSF103088">
    <property type="entry name" value="OmpA-like"/>
    <property type="match status" value="1"/>
</dbReference>
<dbReference type="InterPro" id="IPR036737">
    <property type="entry name" value="OmpA-like_sf"/>
</dbReference>
<keyword evidence="3" id="KW-0998">Cell outer membrane</keyword>
<dbReference type="RefSeq" id="WP_201139619.1">
    <property type="nucleotide sequence ID" value="NZ_CAJNAS010000003.1"/>
</dbReference>
<dbReference type="PROSITE" id="PS51123">
    <property type="entry name" value="OMPA_2"/>
    <property type="match status" value="1"/>
</dbReference>
<evidence type="ECO:0000313" key="8">
    <source>
        <dbReference type="Proteomes" id="UP000675121"/>
    </source>
</evidence>
<evidence type="ECO:0000256" key="2">
    <source>
        <dbReference type="ARBA" id="ARBA00023136"/>
    </source>
</evidence>
<dbReference type="Pfam" id="PF00691">
    <property type="entry name" value="OmpA"/>
    <property type="match status" value="1"/>
</dbReference>
<keyword evidence="5" id="KW-0732">Signal</keyword>
<dbReference type="Gene3D" id="3.30.1330.60">
    <property type="entry name" value="OmpA-like domain"/>
    <property type="match status" value="1"/>
</dbReference>
<keyword evidence="8" id="KW-1185">Reference proteome</keyword>
<comment type="subcellular location">
    <subcellularLocation>
        <location evidence="1">Cell outer membrane</location>
    </subcellularLocation>
</comment>
<evidence type="ECO:0000259" key="6">
    <source>
        <dbReference type="PROSITE" id="PS51123"/>
    </source>
</evidence>
<dbReference type="InterPro" id="IPR006664">
    <property type="entry name" value="OMP_bac"/>
</dbReference>
<feature type="chain" id="PRO_5040331680" evidence="5">
    <location>
        <begin position="22"/>
        <end position="231"/>
    </location>
</feature>
<dbReference type="PRINTS" id="PR01021">
    <property type="entry name" value="OMPADOMAIN"/>
</dbReference>
<dbReference type="CDD" id="cd07185">
    <property type="entry name" value="OmpA_C-like"/>
    <property type="match status" value="1"/>
</dbReference>
<dbReference type="GO" id="GO:0009279">
    <property type="term" value="C:cell outer membrane"/>
    <property type="evidence" value="ECO:0007669"/>
    <property type="project" value="UniProtKB-SubCell"/>
</dbReference>
<evidence type="ECO:0000256" key="5">
    <source>
        <dbReference type="SAM" id="SignalP"/>
    </source>
</evidence>
<dbReference type="PANTHER" id="PTHR30329">
    <property type="entry name" value="STATOR ELEMENT OF FLAGELLAR MOTOR COMPLEX"/>
    <property type="match status" value="1"/>
</dbReference>
<gene>
    <name evidence="7" type="primary">ompA_1</name>
    <name evidence="7" type="ORF">R70211_01278</name>
</gene>
<name>A0A9N8QV96_9BURK</name>
<accession>A0A9N8QV96</accession>
<dbReference type="InterPro" id="IPR006665">
    <property type="entry name" value="OmpA-like"/>
</dbReference>
<dbReference type="PRINTS" id="PR01023">
    <property type="entry name" value="NAFLGMOTY"/>
</dbReference>
<evidence type="ECO:0000313" key="7">
    <source>
        <dbReference type="EMBL" id="CAE6871567.1"/>
    </source>
</evidence>
<organism evidence="7 8">
    <name type="scientific">Paraburkholderia domus</name>
    <dbReference type="NCBI Taxonomy" id="2793075"/>
    <lineage>
        <taxon>Bacteria</taxon>
        <taxon>Pseudomonadati</taxon>
        <taxon>Pseudomonadota</taxon>
        <taxon>Betaproteobacteria</taxon>
        <taxon>Burkholderiales</taxon>
        <taxon>Burkholderiaceae</taxon>
        <taxon>Paraburkholderia</taxon>
    </lineage>
</organism>
<dbReference type="EMBL" id="CAJNAS010000003">
    <property type="protein sequence ID" value="CAE6871567.1"/>
    <property type="molecule type" value="Genomic_DNA"/>
</dbReference>
<evidence type="ECO:0000256" key="3">
    <source>
        <dbReference type="ARBA" id="ARBA00023237"/>
    </source>
</evidence>
<reference evidence="7" key="1">
    <citation type="submission" date="2021-02" db="EMBL/GenBank/DDBJ databases">
        <authorList>
            <person name="Vanwijnsberghe S."/>
        </authorList>
    </citation>
    <scope>NUCLEOTIDE SEQUENCE</scope>
    <source>
        <strain evidence="7">R-70211</strain>
    </source>
</reference>
<evidence type="ECO:0000256" key="4">
    <source>
        <dbReference type="PROSITE-ProRule" id="PRU00473"/>
    </source>
</evidence>
<proteinExistence type="predicted"/>
<dbReference type="PANTHER" id="PTHR30329:SF21">
    <property type="entry name" value="LIPOPROTEIN YIAD-RELATED"/>
    <property type="match status" value="1"/>
</dbReference>
<dbReference type="Proteomes" id="UP000675121">
    <property type="component" value="Unassembled WGS sequence"/>
</dbReference>
<feature type="domain" description="OmpA-like" evidence="6">
    <location>
        <begin position="115"/>
        <end position="231"/>
    </location>
</feature>
<sequence length="231" mass="24398">MLKTTKAMLLLAAILTGCSAASGPTFNAYSVALPNGEKAFKVDCYGIFEGIGTCRRAAQDICGKQTVHEVEDVASLGSTSEGRGDTRILTFQCGAKTPPAPPVVVVPPPPPPPPAPPQRITLSGDANFETAQSILTPVAHDRLDRLIGQARGMTFSTVTVNGYTDSAGSVPYNLSLSDRRAQTVADYLKEHGLRAAQFVARGYGKADPADSNATAEGRARNRRVEVVLDQN</sequence>
<dbReference type="AlphaFoldDB" id="A0A9N8QV96"/>